<accession>A0ABT2ZYJ0</accession>
<dbReference type="EMBL" id="JAOWKW010000005">
    <property type="protein sequence ID" value="MCV2878785.1"/>
    <property type="molecule type" value="Genomic_DNA"/>
</dbReference>
<proteinExistence type="predicted"/>
<dbReference type="Gene3D" id="1.25.40.10">
    <property type="entry name" value="Tetratricopeptide repeat domain"/>
    <property type="match status" value="1"/>
</dbReference>
<evidence type="ECO:0000313" key="1">
    <source>
        <dbReference type="EMBL" id="MCV2878785.1"/>
    </source>
</evidence>
<name>A0ABT2ZYJ0_9RHOB</name>
<dbReference type="InterPro" id="IPR011990">
    <property type="entry name" value="TPR-like_helical_dom_sf"/>
</dbReference>
<gene>
    <name evidence="1" type="ORF">OE699_07955</name>
</gene>
<dbReference type="Pfam" id="PF13432">
    <property type="entry name" value="TPR_16"/>
    <property type="match status" value="1"/>
</dbReference>
<keyword evidence="2" id="KW-1185">Reference proteome</keyword>
<dbReference type="RefSeq" id="WP_263847640.1">
    <property type="nucleotide sequence ID" value="NZ_JAOWKW010000005.1"/>
</dbReference>
<comment type="caution">
    <text evidence="1">The sequence shown here is derived from an EMBL/GenBank/DDBJ whole genome shotgun (WGS) entry which is preliminary data.</text>
</comment>
<dbReference type="SUPFAM" id="SSF48452">
    <property type="entry name" value="TPR-like"/>
    <property type="match status" value="1"/>
</dbReference>
<protein>
    <submittedName>
        <fullName evidence="1">Tetratricopeptide repeat protein</fullName>
    </submittedName>
</protein>
<organism evidence="1 2">
    <name type="scientific">Sedimentimonas flavescens</name>
    <dbReference type="NCBI Taxonomy" id="2851012"/>
    <lineage>
        <taxon>Bacteria</taxon>
        <taxon>Pseudomonadati</taxon>
        <taxon>Pseudomonadota</taxon>
        <taxon>Alphaproteobacteria</taxon>
        <taxon>Rhodobacterales</taxon>
        <taxon>Rhodobacter group</taxon>
        <taxon>Sedimentimonas</taxon>
    </lineage>
</organism>
<reference evidence="1 2" key="1">
    <citation type="submission" date="2022-10" db="EMBL/GenBank/DDBJ databases">
        <title>Sinirhodobacter sp. nov., isolated from ocean surface sediments.</title>
        <authorList>
            <person name="He W."/>
            <person name="Wang L."/>
            <person name="Zhang D.-F."/>
        </authorList>
    </citation>
    <scope>NUCLEOTIDE SEQUENCE [LARGE SCALE GENOMIC DNA]</scope>
    <source>
        <strain evidence="1 2">WL0115</strain>
    </source>
</reference>
<sequence>MGAALLGVGLLVGPLSAEATAEVPAGKVALSPDDFYRLGEEALDAGRPDVARGVAERLLTRDPNDVRAHILLSRAARDMGDFDLARKAAQTAYELAGNDRQKYAAAMMRAQAEASDGNRTIAQFWLRRAGELAPDARALQTAKRDFRYVRSRNPLSTRLSFGITPTSNINGGSENDTLWLYGLPFTISDDAQALSGLQTRFNFSLERTIIENPMMRTSLGFNWNTRLYTLSSEAKDKAPDARGSDYNFAAAEVFLWHRQRPKDRKGEWDARLTLGHNTYGGDPLSNYVRFDGGRTFVFPDRSELRLGGGLEQQWRLDDERKDAWVQTVAMDYRRFLDQGIFSLGVEASSVDSDFTSIDHKSVAFELGYDLSKPVAGALLGFDMRVEGRDYELSPYSADGREDVELNLGMSVFLPQYDYMGFAPEVGLHARRTNSNITLYDVRELGMSVSLRSTF</sequence>
<evidence type="ECO:0000313" key="2">
    <source>
        <dbReference type="Proteomes" id="UP001526166"/>
    </source>
</evidence>
<dbReference type="Proteomes" id="UP001526166">
    <property type="component" value="Unassembled WGS sequence"/>
</dbReference>